<sequence length="312" mass="34412">MSEYSMVKSSKLKFKGWVEVESLEDLEGPIAFYFRDDPLRVLSLPPNLGDAATRADIEALSSLGSSSVRQSLLAVPISGTVDTAVPTSVDHVFIGQRSISSTADPNAPPPTTFTFKTSRGQYLSCDRLGFVYSDAPAVGPLETWTPIIRKTGDEAKGVASLMTEVSGKEQFLRVELPSSSVWKGEDNLGGSSAKDRDKPLQLRADADSIGFCETFIIKCQAANRRKNQTKEAASNAFSELAMADLSEDEQEKLKKFQSYKQTQGVTHSSLEPAGRHKLSKEERKQLKRARAEGRYNEALLERRTKMKSDKYC</sequence>
<evidence type="ECO:0000313" key="2">
    <source>
        <dbReference type="Proteomes" id="UP001145114"/>
    </source>
</evidence>
<keyword evidence="2" id="KW-1185">Reference proteome</keyword>
<dbReference type="EMBL" id="JAMZIH010001064">
    <property type="protein sequence ID" value="KAJ1678549.1"/>
    <property type="molecule type" value="Genomic_DNA"/>
</dbReference>
<name>A0ACC1HXD4_9FUNG</name>
<evidence type="ECO:0000313" key="1">
    <source>
        <dbReference type="EMBL" id="KAJ1678549.1"/>
    </source>
</evidence>
<proteinExistence type="predicted"/>
<organism evidence="1 2">
    <name type="scientific">Spiromyces aspiralis</name>
    <dbReference type="NCBI Taxonomy" id="68401"/>
    <lineage>
        <taxon>Eukaryota</taxon>
        <taxon>Fungi</taxon>
        <taxon>Fungi incertae sedis</taxon>
        <taxon>Zoopagomycota</taxon>
        <taxon>Kickxellomycotina</taxon>
        <taxon>Kickxellomycetes</taxon>
        <taxon>Kickxellales</taxon>
        <taxon>Kickxellaceae</taxon>
        <taxon>Spiromyces</taxon>
    </lineage>
</organism>
<accession>A0ACC1HXD4</accession>
<comment type="caution">
    <text evidence="1">The sequence shown here is derived from an EMBL/GenBank/DDBJ whole genome shotgun (WGS) entry which is preliminary data.</text>
</comment>
<dbReference type="Proteomes" id="UP001145114">
    <property type="component" value="Unassembled WGS sequence"/>
</dbReference>
<gene>
    <name evidence="1" type="ORF">EV182_003832</name>
</gene>
<reference evidence="1" key="1">
    <citation type="submission" date="2022-06" db="EMBL/GenBank/DDBJ databases">
        <title>Phylogenomic reconstructions and comparative analyses of Kickxellomycotina fungi.</title>
        <authorList>
            <person name="Reynolds N.K."/>
            <person name="Stajich J.E."/>
            <person name="Barry K."/>
            <person name="Grigoriev I.V."/>
            <person name="Crous P."/>
            <person name="Smith M.E."/>
        </authorList>
    </citation>
    <scope>NUCLEOTIDE SEQUENCE</scope>
    <source>
        <strain evidence="1">RSA 2271</strain>
    </source>
</reference>
<protein>
    <submittedName>
        <fullName evidence="1">Uncharacterized protein</fullName>
    </submittedName>
</protein>